<reference evidence="2 3" key="1">
    <citation type="journal article" date="2008" name="Nature">
        <title>The genome of the choanoflagellate Monosiga brevicollis and the origin of metazoans.</title>
        <authorList>
            <consortium name="JGI Sequencing"/>
            <person name="King N."/>
            <person name="Westbrook M.J."/>
            <person name="Young S.L."/>
            <person name="Kuo A."/>
            <person name="Abedin M."/>
            <person name="Chapman J."/>
            <person name="Fairclough S."/>
            <person name="Hellsten U."/>
            <person name="Isogai Y."/>
            <person name="Letunic I."/>
            <person name="Marr M."/>
            <person name="Pincus D."/>
            <person name="Putnam N."/>
            <person name="Rokas A."/>
            <person name="Wright K.J."/>
            <person name="Zuzow R."/>
            <person name="Dirks W."/>
            <person name="Good M."/>
            <person name="Goodstein D."/>
            <person name="Lemons D."/>
            <person name="Li W."/>
            <person name="Lyons J.B."/>
            <person name="Morris A."/>
            <person name="Nichols S."/>
            <person name="Richter D.J."/>
            <person name="Salamov A."/>
            <person name="Bork P."/>
            <person name="Lim W.A."/>
            <person name="Manning G."/>
            <person name="Miller W.T."/>
            <person name="McGinnis W."/>
            <person name="Shapiro H."/>
            <person name="Tjian R."/>
            <person name="Grigoriev I.V."/>
            <person name="Rokhsar D."/>
        </authorList>
    </citation>
    <scope>NUCLEOTIDE SEQUENCE [LARGE SCALE GENOMIC DNA]</scope>
    <source>
        <strain evidence="3">MX1 / ATCC 50154</strain>
    </source>
</reference>
<protein>
    <recommendedName>
        <fullName evidence="4">Sulfotransferase domain-containing protein</fullName>
    </recommendedName>
</protein>
<evidence type="ECO:0000313" key="3">
    <source>
        <dbReference type="Proteomes" id="UP000001357"/>
    </source>
</evidence>
<feature type="signal peptide" evidence="1">
    <location>
        <begin position="1"/>
        <end position="20"/>
    </location>
</feature>
<dbReference type="OMA" id="YCANACE"/>
<evidence type="ECO:0000313" key="2">
    <source>
        <dbReference type="EMBL" id="EDQ84940.1"/>
    </source>
</evidence>
<dbReference type="KEGG" id="mbr:MONBRDRAFT_12348"/>
<dbReference type="Gene3D" id="3.40.50.300">
    <property type="entry name" value="P-loop containing nucleotide triphosphate hydrolases"/>
    <property type="match status" value="1"/>
</dbReference>
<evidence type="ECO:0000256" key="1">
    <source>
        <dbReference type="SAM" id="SignalP"/>
    </source>
</evidence>
<dbReference type="EMBL" id="CH991579">
    <property type="protein sequence ID" value="EDQ84940.1"/>
    <property type="molecule type" value="Genomic_DNA"/>
</dbReference>
<organism evidence="2 3">
    <name type="scientific">Monosiga brevicollis</name>
    <name type="common">Choanoflagellate</name>
    <dbReference type="NCBI Taxonomy" id="81824"/>
    <lineage>
        <taxon>Eukaryota</taxon>
        <taxon>Choanoflagellata</taxon>
        <taxon>Craspedida</taxon>
        <taxon>Salpingoecidae</taxon>
        <taxon>Monosiga</taxon>
    </lineage>
</organism>
<feature type="chain" id="PRO_5002743095" description="Sulfotransferase domain-containing protein" evidence="1">
    <location>
        <begin position="21"/>
        <end position="369"/>
    </location>
</feature>
<dbReference type="RefSeq" id="XP_001750281.1">
    <property type="nucleotide sequence ID" value="XM_001750229.1"/>
</dbReference>
<keyword evidence="3" id="KW-1185">Reference proteome</keyword>
<dbReference type="GeneID" id="5895490"/>
<evidence type="ECO:0008006" key="4">
    <source>
        <dbReference type="Google" id="ProtNLM"/>
    </source>
</evidence>
<dbReference type="InterPro" id="IPR027417">
    <property type="entry name" value="P-loop_NTPase"/>
</dbReference>
<dbReference type="Proteomes" id="UP000001357">
    <property type="component" value="Unassembled WGS sequence"/>
</dbReference>
<dbReference type="InParanoid" id="A9VC01"/>
<keyword evidence="1" id="KW-0732">Signal</keyword>
<accession>A9VC01</accession>
<gene>
    <name evidence="2" type="ORF">MONBRDRAFT_12348</name>
</gene>
<sequence length="369" mass="41847">MMVQAWIVVALGMLATCCCGEMVMHGFAPFTSSELEMIHAQLADVTPSALLRSPQALGRTDRLGFLRIPKSGSTSVDSTIRVQMGYCANACEPMVDACSSCLYSTNCTPCKLSPRLQACYDCPHIQLDQIDGGFKQINHAYRQSGFEGGHLYLLTVVRDPETRLLSHFFFIRSACRYRHLASPDQLPPGDKSIPLLWLVTLPVAMQDAICDADFEYFLRHHLIVHETYTRFLLSRNSLGPISASECVEAIRVLADRFHLFATTQHLPALRLMMHYLFGRRYEGWSLPFPESNNADYSHARSTRPDEARGVLEHNTTLQTLSRLRNRCDALIFDYALRWSTPYYTEMVPEAEAFLELSLTELRKLHEQNT</sequence>
<dbReference type="AlphaFoldDB" id="A9VC01"/>
<proteinExistence type="predicted"/>
<name>A9VC01_MONBE</name>